<reference evidence="4 5" key="1">
    <citation type="submission" date="2018-09" db="EMBL/GenBank/DDBJ databases">
        <title>Arachidicoccus sp. nov., a bacterium isolated from soil.</title>
        <authorList>
            <person name="Weon H.-Y."/>
            <person name="Kwon S.-W."/>
            <person name="Lee S.A."/>
        </authorList>
    </citation>
    <scope>NUCLEOTIDE SEQUENCE [LARGE SCALE GENOMIC DNA]</scope>
    <source>
        <strain evidence="4 5">KIS59-12</strain>
    </source>
</reference>
<evidence type="ECO:0000256" key="2">
    <source>
        <dbReference type="ARBA" id="ARBA00022803"/>
    </source>
</evidence>
<dbReference type="SMART" id="SM00028">
    <property type="entry name" value="TPR"/>
    <property type="match status" value="3"/>
</dbReference>
<dbReference type="SUPFAM" id="SSF81901">
    <property type="entry name" value="HCP-like"/>
    <property type="match status" value="1"/>
</dbReference>
<gene>
    <name evidence="4" type="ORF">D6B99_03130</name>
</gene>
<evidence type="ECO:0000313" key="4">
    <source>
        <dbReference type="EMBL" id="AYD46695.1"/>
    </source>
</evidence>
<accession>A0A386HLN2</accession>
<protein>
    <recommendedName>
        <fullName evidence="6">Tetratricopeptide repeat protein</fullName>
    </recommendedName>
</protein>
<feature type="repeat" description="TPR" evidence="3">
    <location>
        <begin position="183"/>
        <end position="216"/>
    </location>
</feature>
<evidence type="ECO:0000256" key="1">
    <source>
        <dbReference type="ARBA" id="ARBA00022737"/>
    </source>
</evidence>
<keyword evidence="2 3" id="KW-0802">TPR repeat</keyword>
<dbReference type="RefSeq" id="WP_119984987.1">
    <property type="nucleotide sequence ID" value="NZ_CP032489.1"/>
</dbReference>
<dbReference type="PROSITE" id="PS50005">
    <property type="entry name" value="TPR"/>
    <property type="match status" value="1"/>
</dbReference>
<dbReference type="PROSITE" id="PS51257">
    <property type="entry name" value="PROKAR_LIPOPROTEIN"/>
    <property type="match status" value="1"/>
</dbReference>
<keyword evidence="5" id="KW-1185">Reference proteome</keyword>
<organism evidence="4 5">
    <name type="scientific">Arachidicoccus soli</name>
    <dbReference type="NCBI Taxonomy" id="2341117"/>
    <lineage>
        <taxon>Bacteria</taxon>
        <taxon>Pseudomonadati</taxon>
        <taxon>Bacteroidota</taxon>
        <taxon>Chitinophagia</taxon>
        <taxon>Chitinophagales</taxon>
        <taxon>Chitinophagaceae</taxon>
        <taxon>Arachidicoccus</taxon>
    </lineage>
</organism>
<dbReference type="InterPro" id="IPR050498">
    <property type="entry name" value="Ycf3"/>
</dbReference>
<dbReference type="KEGG" id="ark:D6B99_03130"/>
<proteinExistence type="predicted"/>
<evidence type="ECO:0008006" key="6">
    <source>
        <dbReference type="Google" id="ProtNLM"/>
    </source>
</evidence>
<dbReference type="Proteomes" id="UP000266118">
    <property type="component" value="Chromosome"/>
</dbReference>
<evidence type="ECO:0000256" key="3">
    <source>
        <dbReference type="PROSITE-ProRule" id="PRU00339"/>
    </source>
</evidence>
<dbReference type="PANTHER" id="PTHR44858:SF1">
    <property type="entry name" value="UDP-N-ACETYLGLUCOSAMINE--PEPTIDE N-ACETYLGLUCOSAMINYLTRANSFERASE SPINDLY-RELATED"/>
    <property type="match status" value="1"/>
</dbReference>
<dbReference type="PANTHER" id="PTHR44858">
    <property type="entry name" value="TETRATRICOPEPTIDE REPEAT PROTEIN 6"/>
    <property type="match status" value="1"/>
</dbReference>
<dbReference type="Pfam" id="PF13181">
    <property type="entry name" value="TPR_8"/>
    <property type="match status" value="3"/>
</dbReference>
<keyword evidence="1" id="KW-0677">Repeat</keyword>
<dbReference type="InterPro" id="IPR019734">
    <property type="entry name" value="TPR_rpt"/>
</dbReference>
<dbReference type="OrthoDB" id="639380at2"/>
<dbReference type="EMBL" id="CP032489">
    <property type="protein sequence ID" value="AYD46695.1"/>
    <property type="molecule type" value="Genomic_DNA"/>
</dbReference>
<name>A0A386HLN2_9BACT</name>
<dbReference type="InterPro" id="IPR011990">
    <property type="entry name" value="TPR-like_helical_dom_sf"/>
</dbReference>
<dbReference type="AlphaFoldDB" id="A0A386HLN2"/>
<evidence type="ECO:0000313" key="5">
    <source>
        <dbReference type="Proteomes" id="UP000266118"/>
    </source>
</evidence>
<sequence>MKYSTYFFIIISCAVVFIACKQKPMDKNTLDFKQKQVVAITQLLAENPDSSGLRLILANKLDSIGRYNQAILQMDTLIAEDSNKYALWLIKANMLVDSGNMTSAKNDYRKAIAIYPGNEALVNLAEIFADAKSDSCLNLAQQFNQENRYYATYISGLYAAKIGDTTEAVSFLDSSMLQNHQFVKPYIAKGNMYLTTGNKQEALNTFRKGLEIENQNILLLNAVANTYKQLGKDDSAKIYFSKSLSEQPFQPKVTEDLKKLNLK</sequence>
<dbReference type="Gene3D" id="1.25.40.10">
    <property type="entry name" value="Tetratricopeptide repeat domain"/>
    <property type="match status" value="2"/>
</dbReference>